<dbReference type="SUPFAM" id="SSF51316">
    <property type="entry name" value="Mss4-like"/>
    <property type="match status" value="2"/>
</dbReference>
<keyword evidence="3" id="KW-0862">Zinc</keyword>
<organism evidence="5 6">
    <name type="scientific">Diaporthe helianthi</name>
    <dbReference type="NCBI Taxonomy" id="158607"/>
    <lineage>
        <taxon>Eukaryota</taxon>
        <taxon>Fungi</taxon>
        <taxon>Dikarya</taxon>
        <taxon>Ascomycota</taxon>
        <taxon>Pezizomycotina</taxon>
        <taxon>Sordariomycetes</taxon>
        <taxon>Sordariomycetidae</taxon>
        <taxon>Diaporthales</taxon>
        <taxon>Diaporthaceae</taxon>
        <taxon>Diaporthe</taxon>
    </lineage>
</organism>
<feature type="domain" description="CENP-V/GFA" evidence="4">
    <location>
        <begin position="172"/>
        <end position="291"/>
    </location>
</feature>
<dbReference type="GO" id="GO:0016846">
    <property type="term" value="F:carbon-sulfur lyase activity"/>
    <property type="evidence" value="ECO:0007669"/>
    <property type="project" value="InterPro"/>
</dbReference>
<dbReference type="PANTHER" id="PTHR28620:SF1">
    <property type="entry name" value="CENP-V_GFA DOMAIN-CONTAINING PROTEIN"/>
    <property type="match status" value="1"/>
</dbReference>
<gene>
    <name evidence="5" type="ORF">DHEL01_v202817</name>
</gene>
<evidence type="ECO:0000256" key="1">
    <source>
        <dbReference type="ARBA" id="ARBA00005495"/>
    </source>
</evidence>
<keyword evidence="2" id="KW-0479">Metal-binding</keyword>
<dbReference type="PROSITE" id="PS51891">
    <property type="entry name" value="CENP_V_GFA"/>
    <property type="match status" value="2"/>
</dbReference>
<dbReference type="PANTHER" id="PTHR28620">
    <property type="entry name" value="CENTROMERE PROTEIN V"/>
    <property type="match status" value="1"/>
</dbReference>
<dbReference type="AlphaFoldDB" id="A0A2P5I8I1"/>
<keyword evidence="6" id="KW-1185">Reference proteome</keyword>
<evidence type="ECO:0000259" key="4">
    <source>
        <dbReference type="PROSITE" id="PS51891"/>
    </source>
</evidence>
<evidence type="ECO:0000313" key="5">
    <source>
        <dbReference type="EMBL" id="POS78798.1"/>
    </source>
</evidence>
<dbReference type="Proteomes" id="UP000094444">
    <property type="component" value="Unassembled WGS sequence"/>
</dbReference>
<sequence>MPIARQETGLSLSRAGANTRPPTIWKGSCHCGRNRFEVKLPKIDNAISCDCLLCRRSGYLWGFPEPGDIKYTKGDEDTLAGFETEALSHEFCNYCGTGLYGTHKAGPLEGQPGINIRTILDVNPFELMTQEAQYATQPATASAIAEDPIMLPQALEESIRSWEPHEDHIKLYTGTCACGNVAFSVKTPPLAEVEVKEDNCSICRRRAAITIYPDRDQVTIVGKENTTTYAFGRKFNQAPFCKTCGVACYGVPVGPPQEVVDKLPEVAKAFVEKQRRIQPLYVRAMDGVEWDDIHVAQSDEGTEGYVLSDE</sequence>
<feature type="domain" description="CENP-V/GFA" evidence="4">
    <location>
        <begin position="25"/>
        <end position="126"/>
    </location>
</feature>
<dbReference type="Pfam" id="PF04828">
    <property type="entry name" value="GFA"/>
    <property type="match status" value="2"/>
</dbReference>
<comment type="caution">
    <text evidence="5">The sequence shown here is derived from an EMBL/GenBank/DDBJ whole genome shotgun (WGS) entry which is preliminary data.</text>
</comment>
<protein>
    <submittedName>
        <fullName evidence="5">Glutathione-dependent formaldehyde-activating enzyme</fullName>
    </submittedName>
</protein>
<dbReference type="InterPro" id="IPR011057">
    <property type="entry name" value="Mss4-like_sf"/>
</dbReference>
<dbReference type="InParanoid" id="A0A2P5I8I1"/>
<dbReference type="InterPro" id="IPR052355">
    <property type="entry name" value="CENP-V-like"/>
</dbReference>
<dbReference type="OrthoDB" id="2993351at2759"/>
<dbReference type="Gene3D" id="2.170.150.70">
    <property type="match status" value="2"/>
</dbReference>
<comment type="similarity">
    <text evidence="1">Belongs to the Gfa family.</text>
</comment>
<dbReference type="GO" id="GO:0046872">
    <property type="term" value="F:metal ion binding"/>
    <property type="evidence" value="ECO:0007669"/>
    <property type="project" value="UniProtKB-KW"/>
</dbReference>
<evidence type="ECO:0000256" key="3">
    <source>
        <dbReference type="ARBA" id="ARBA00022833"/>
    </source>
</evidence>
<evidence type="ECO:0000313" key="6">
    <source>
        <dbReference type="Proteomes" id="UP000094444"/>
    </source>
</evidence>
<proteinExistence type="inferred from homology"/>
<reference evidence="5" key="1">
    <citation type="submission" date="2017-09" db="EMBL/GenBank/DDBJ databases">
        <title>Polyketide synthases of a Diaporthe helianthi virulent isolate.</title>
        <authorList>
            <person name="Baroncelli R."/>
        </authorList>
    </citation>
    <scope>NUCLEOTIDE SEQUENCE [LARGE SCALE GENOMIC DNA]</scope>
    <source>
        <strain evidence="5">7/96</strain>
    </source>
</reference>
<dbReference type="InterPro" id="IPR006913">
    <property type="entry name" value="CENP-V/GFA"/>
</dbReference>
<dbReference type="EMBL" id="MAVT02000159">
    <property type="protein sequence ID" value="POS78798.1"/>
    <property type="molecule type" value="Genomic_DNA"/>
</dbReference>
<name>A0A2P5I8I1_DIAHE</name>
<accession>A0A2P5I8I1</accession>
<evidence type="ECO:0000256" key="2">
    <source>
        <dbReference type="ARBA" id="ARBA00022723"/>
    </source>
</evidence>